<reference evidence="1 2" key="1">
    <citation type="submission" date="2018-08" db="EMBL/GenBank/DDBJ databases">
        <title>Genomic Encyclopedia of Archaeal and Bacterial Type Strains, Phase II (KMG-II): from individual species to whole genera.</title>
        <authorList>
            <person name="Goeker M."/>
        </authorList>
    </citation>
    <scope>NUCLEOTIDE SEQUENCE [LARGE SCALE GENOMIC DNA]</scope>
    <source>
        <strain evidence="1 2">DSM 100880</strain>
    </source>
</reference>
<dbReference type="AlphaFoldDB" id="A0A3E0DWP7"/>
<dbReference type="Proteomes" id="UP000257136">
    <property type="component" value="Unassembled WGS sequence"/>
</dbReference>
<keyword evidence="2" id="KW-1185">Reference proteome</keyword>
<dbReference type="OrthoDB" id="1363156at2"/>
<evidence type="ECO:0000313" key="2">
    <source>
        <dbReference type="Proteomes" id="UP000257136"/>
    </source>
</evidence>
<protein>
    <recommendedName>
        <fullName evidence="3">Lipoprotein</fullName>
    </recommendedName>
</protein>
<evidence type="ECO:0008006" key="3">
    <source>
        <dbReference type="Google" id="ProtNLM"/>
    </source>
</evidence>
<organism evidence="1 2">
    <name type="scientific">Flavobacterium aquicola</name>
    <dbReference type="NCBI Taxonomy" id="1682742"/>
    <lineage>
        <taxon>Bacteria</taxon>
        <taxon>Pseudomonadati</taxon>
        <taxon>Bacteroidota</taxon>
        <taxon>Flavobacteriia</taxon>
        <taxon>Flavobacteriales</taxon>
        <taxon>Flavobacteriaceae</taxon>
        <taxon>Flavobacterium</taxon>
    </lineage>
</organism>
<comment type="caution">
    <text evidence="1">The sequence shown here is derived from an EMBL/GenBank/DDBJ whole genome shotgun (WGS) entry which is preliminary data.</text>
</comment>
<name>A0A3E0DWP7_9FLAO</name>
<gene>
    <name evidence="1" type="ORF">C8P67_12011</name>
</gene>
<proteinExistence type="predicted"/>
<dbReference type="RefSeq" id="WP_115815183.1">
    <property type="nucleotide sequence ID" value="NZ_QUNI01000020.1"/>
</dbReference>
<sequence>MTKKLLFIFLPFCFLTSCKKEQPKIQPQTFFKEVITPDDIKTITPEEAKTYHKDLKHKYEYRTGTYGNYKYNYMVNGLDQEGDSVSGIINIKGKYGAGIIINKDKETIDIKVEWMDYGKLKGNDDEGNHYQLEAD</sequence>
<dbReference type="EMBL" id="QUNI01000020">
    <property type="protein sequence ID" value="REG90484.1"/>
    <property type="molecule type" value="Genomic_DNA"/>
</dbReference>
<accession>A0A3E0DWP7</accession>
<evidence type="ECO:0000313" key="1">
    <source>
        <dbReference type="EMBL" id="REG90484.1"/>
    </source>
</evidence>
<dbReference type="PROSITE" id="PS51257">
    <property type="entry name" value="PROKAR_LIPOPROTEIN"/>
    <property type="match status" value="1"/>
</dbReference>